<keyword evidence="24" id="KW-1185">Reference proteome</keyword>
<evidence type="ECO:0000256" key="7">
    <source>
        <dbReference type="ARBA" id="ARBA00022618"/>
    </source>
</evidence>
<reference evidence="23 24" key="1">
    <citation type="submission" date="2020-12" db="EMBL/GenBank/DDBJ databases">
        <authorList>
            <person name="Awala S.I."/>
            <person name="Gwak J.-H."/>
            <person name="Kim S.-J."/>
            <person name="Rhee S.-K."/>
        </authorList>
    </citation>
    <scope>NUCLEOTIDE SEQUENCE [LARGE SCALE GENOMIC DNA]</scope>
    <source>
        <strain evidence="23 24">IT5</strain>
    </source>
</reference>
<evidence type="ECO:0000256" key="6">
    <source>
        <dbReference type="ARBA" id="ARBA00022598"/>
    </source>
</evidence>
<feature type="active site" evidence="20">
    <location>
        <position position="753"/>
    </location>
</feature>
<dbReference type="InterPro" id="IPR016167">
    <property type="entry name" value="FAD-bd_PCMH_sub1"/>
</dbReference>
<feature type="active site" evidence="20">
    <location>
        <position position="635"/>
    </location>
</feature>
<dbReference type="InterPro" id="IPR000713">
    <property type="entry name" value="Mur_ligase_N"/>
</dbReference>
<dbReference type="SUPFAM" id="SSF53244">
    <property type="entry name" value="MurD-like peptide ligases, peptide-binding domain"/>
    <property type="match status" value="1"/>
</dbReference>
<keyword evidence="9 21" id="KW-0547">Nucleotide-binding</keyword>
<dbReference type="InterPro" id="IPR036565">
    <property type="entry name" value="Mur-like_cat_sf"/>
</dbReference>
<evidence type="ECO:0000256" key="18">
    <source>
        <dbReference type="ARBA" id="ARBA00047833"/>
    </source>
</evidence>
<keyword evidence="17 21" id="KW-0961">Cell wall biogenesis/degradation</keyword>
<dbReference type="EC" id="6.3.2.8" evidence="21"/>
<dbReference type="HAMAP" id="MF_00046">
    <property type="entry name" value="MurC"/>
    <property type="match status" value="1"/>
</dbReference>
<comment type="cofactor">
    <cofactor evidence="1 20">
        <name>FAD</name>
        <dbReference type="ChEBI" id="CHEBI:57692"/>
    </cofactor>
</comment>
<keyword evidence="5 21" id="KW-0963">Cytoplasm</keyword>
<dbReference type="InterPro" id="IPR011601">
    <property type="entry name" value="MurB_C"/>
</dbReference>
<comment type="catalytic activity">
    <reaction evidence="19 20">
        <text>UDP-N-acetyl-alpha-D-muramate + NADP(+) = UDP-N-acetyl-3-O-(1-carboxyvinyl)-alpha-D-glucosamine + NADPH + H(+)</text>
        <dbReference type="Rhea" id="RHEA:12248"/>
        <dbReference type="ChEBI" id="CHEBI:15378"/>
        <dbReference type="ChEBI" id="CHEBI:57783"/>
        <dbReference type="ChEBI" id="CHEBI:58349"/>
        <dbReference type="ChEBI" id="CHEBI:68483"/>
        <dbReference type="ChEBI" id="CHEBI:70757"/>
        <dbReference type="EC" id="1.3.1.98"/>
    </reaction>
</comment>
<dbReference type="NCBIfam" id="TIGR01082">
    <property type="entry name" value="murC"/>
    <property type="match status" value="1"/>
</dbReference>
<feature type="domain" description="FAD-binding PCMH-type" evidence="22">
    <location>
        <begin position="490"/>
        <end position="677"/>
    </location>
</feature>
<comment type="function">
    <text evidence="2 21">Cell wall formation.</text>
</comment>
<comment type="pathway">
    <text evidence="4 21">Cell wall biogenesis; peptidoglycan biosynthesis.</text>
</comment>
<evidence type="ECO:0000256" key="20">
    <source>
        <dbReference type="HAMAP-Rule" id="MF_00037"/>
    </source>
</evidence>
<dbReference type="Pfam" id="PF08245">
    <property type="entry name" value="Mur_ligase_M"/>
    <property type="match status" value="1"/>
</dbReference>
<dbReference type="PANTHER" id="PTHR43445:SF3">
    <property type="entry name" value="UDP-N-ACETYLMURAMATE--L-ALANINE LIGASE"/>
    <property type="match status" value="1"/>
</dbReference>
<evidence type="ECO:0000256" key="8">
    <source>
        <dbReference type="ARBA" id="ARBA00022630"/>
    </source>
</evidence>
<evidence type="ECO:0000256" key="4">
    <source>
        <dbReference type="ARBA" id="ARBA00004752"/>
    </source>
</evidence>
<dbReference type="InterPro" id="IPR003170">
    <property type="entry name" value="MurB"/>
</dbReference>
<dbReference type="Gene3D" id="3.40.1190.10">
    <property type="entry name" value="Mur-like, catalytic domain"/>
    <property type="match status" value="1"/>
</dbReference>
<dbReference type="RefSeq" id="WP_206847492.1">
    <property type="nucleotide sequence ID" value="NZ_CP065956.1"/>
</dbReference>
<dbReference type="Gene3D" id="3.90.78.10">
    <property type="entry name" value="UDP-N-acetylenolpyruvoylglucosamine reductase, C-terminal domain"/>
    <property type="match status" value="1"/>
</dbReference>
<keyword evidence="13 21" id="KW-0133">Cell shape</keyword>
<gene>
    <name evidence="21 23" type="primary">murC</name>
    <name evidence="20" type="synonym">murB</name>
    <name evidence="23" type="ORF">EM20IM_01355</name>
</gene>
<keyword evidence="10 20" id="KW-0274">FAD</keyword>
<keyword evidence="14 21" id="KW-0573">Peptidoglycan synthesis</keyword>
<dbReference type="NCBIfam" id="TIGR00179">
    <property type="entry name" value="murB"/>
    <property type="match status" value="1"/>
</dbReference>
<dbReference type="Pfam" id="PF02873">
    <property type="entry name" value="MurB_C"/>
    <property type="match status" value="1"/>
</dbReference>
<keyword evidence="7 21" id="KW-0132">Cell division</keyword>
<evidence type="ECO:0000256" key="12">
    <source>
        <dbReference type="ARBA" id="ARBA00022857"/>
    </source>
</evidence>
<dbReference type="Proteomes" id="UP000663088">
    <property type="component" value="Chromosome"/>
</dbReference>
<dbReference type="InterPro" id="IPR013221">
    <property type="entry name" value="Mur_ligase_cen"/>
</dbReference>
<dbReference type="NCBIfam" id="NF010480">
    <property type="entry name" value="PRK13905.1"/>
    <property type="match status" value="1"/>
</dbReference>
<dbReference type="InterPro" id="IPR004101">
    <property type="entry name" value="Mur_ligase_C"/>
</dbReference>
<dbReference type="InterPro" id="IPR036615">
    <property type="entry name" value="Mur_ligase_C_dom_sf"/>
</dbReference>
<dbReference type="SUPFAM" id="SSF56194">
    <property type="entry name" value="Uridine diphospho-N-Acetylenolpyruvylglucosamine reductase, MurB, C-terminal domain"/>
    <property type="match status" value="1"/>
</dbReference>
<dbReference type="InterPro" id="IPR016169">
    <property type="entry name" value="FAD-bd_PCMH_sub2"/>
</dbReference>
<keyword evidence="11 21" id="KW-0067">ATP-binding</keyword>
<name>A0ABX7PW34_9BACT</name>
<keyword evidence="12 20" id="KW-0521">NADP</keyword>
<dbReference type="SUPFAM" id="SSF56176">
    <property type="entry name" value="FAD-binding/transporter-associated domain-like"/>
    <property type="match status" value="1"/>
</dbReference>
<dbReference type="InterPro" id="IPR050061">
    <property type="entry name" value="MurCDEF_pg_biosynth"/>
</dbReference>
<comment type="subcellular location">
    <subcellularLocation>
        <location evidence="3 21">Cytoplasm</location>
    </subcellularLocation>
</comment>
<dbReference type="SUPFAM" id="SSF51984">
    <property type="entry name" value="MurCD N-terminal domain"/>
    <property type="match status" value="1"/>
</dbReference>
<dbReference type="Pfam" id="PF02875">
    <property type="entry name" value="Mur_ligase_C"/>
    <property type="match status" value="1"/>
</dbReference>
<keyword evidence="16 21" id="KW-0131">Cell cycle</keyword>
<feature type="active site" description="Proton donor" evidence="20">
    <location>
        <position position="683"/>
    </location>
</feature>
<evidence type="ECO:0000256" key="3">
    <source>
        <dbReference type="ARBA" id="ARBA00004496"/>
    </source>
</evidence>
<evidence type="ECO:0000313" key="23">
    <source>
        <dbReference type="EMBL" id="QSR87040.1"/>
    </source>
</evidence>
<keyword evidence="6 21" id="KW-0436">Ligase</keyword>
<organism evidence="23 24">
    <name type="scientific">Candidatus Methylacidiphilum infernorum</name>
    <dbReference type="NCBI Taxonomy" id="511746"/>
    <lineage>
        <taxon>Bacteria</taxon>
        <taxon>Pseudomonadati</taxon>
        <taxon>Verrucomicrobiota</taxon>
        <taxon>Methylacidiphilae</taxon>
        <taxon>Methylacidiphilales</taxon>
        <taxon>Methylacidiphilaceae</taxon>
        <taxon>Methylacidiphilum (ex Ratnadevi et al. 2023)</taxon>
    </lineage>
</organism>
<keyword evidence="15 20" id="KW-0560">Oxidoreductase</keyword>
<dbReference type="Pfam" id="PF01565">
    <property type="entry name" value="FAD_binding_4"/>
    <property type="match status" value="1"/>
</dbReference>
<dbReference type="EMBL" id="CP065956">
    <property type="protein sequence ID" value="QSR87040.1"/>
    <property type="molecule type" value="Genomic_DNA"/>
</dbReference>
<dbReference type="Gene3D" id="3.30.43.10">
    <property type="entry name" value="Uridine Diphospho-n-acetylenolpyruvylglucosamine Reductase, domain 2"/>
    <property type="match status" value="1"/>
</dbReference>
<evidence type="ECO:0000256" key="2">
    <source>
        <dbReference type="ARBA" id="ARBA00003921"/>
    </source>
</evidence>
<evidence type="ECO:0000256" key="5">
    <source>
        <dbReference type="ARBA" id="ARBA00022490"/>
    </source>
</evidence>
<evidence type="ECO:0000256" key="19">
    <source>
        <dbReference type="ARBA" id="ARBA00048914"/>
    </source>
</evidence>
<keyword evidence="8 20" id="KW-0285">Flavoprotein</keyword>
<evidence type="ECO:0000313" key="24">
    <source>
        <dbReference type="Proteomes" id="UP000663088"/>
    </source>
</evidence>
<dbReference type="Gene3D" id="3.40.50.720">
    <property type="entry name" value="NAD(P)-binding Rossmann-like Domain"/>
    <property type="match status" value="1"/>
</dbReference>
<evidence type="ECO:0000256" key="13">
    <source>
        <dbReference type="ARBA" id="ARBA00022960"/>
    </source>
</evidence>
<evidence type="ECO:0000256" key="21">
    <source>
        <dbReference type="HAMAP-Rule" id="MF_00046"/>
    </source>
</evidence>
<comment type="similarity">
    <text evidence="21">Belongs to the MurCDEF family.</text>
</comment>
<comment type="catalytic activity">
    <reaction evidence="18 21">
        <text>UDP-N-acetyl-alpha-D-muramate + L-alanine + ATP = UDP-N-acetyl-alpha-D-muramoyl-L-alanine + ADP + phosphate + H(+)</text>
        <dbReference type="Rhea" id="RHEA:23372"/>
        <dbReference type="ChEBI" id="CHEBI:15378"/>
        <dbReference type="ChEBI" id="CHEBI:30616"/>
        <dbReference type="ChEBI" id="CHEBI:43474"/>
        <dbReference type="ChEBI" id="CHEBI:57972"/>
        <dbReference type="ChEBI" id="CHEBI:70757"/>
        <dbReference type="ChEBI" id="CHEBI:83898"/>
        <dbReference type="ChEBI" id="CHEBI:456216"/>
        <dbReference type="EC" id="6.3.2.8"/>
    </reaction>
</comment>
<dbReference type="EC" id="1.3.1.98" evidence="20"/>
<dbReference type="PANTHER" id="PTHR43445">
    <property type="entry name" value="UDP-N-ACETYLMURAMATE--L-ALANINE LIGASE-RELATED"/>
    <property type="match status" value="1"/>
</dbReference>
<dbReference type="GO" id="GO:0008763">
    <property type="term" value="F:UDP-N-acetylmuramate-L-alanine ligase activity"/>
    <property type="evidence" value="ECO:0007669"/>
    <property type="project" value="UniProtKB-EC"/>
</dbReference>
<dbReference type="PROSITE" id="PS51387">
    <property type="entry name" value="FAD_PCMH"/>
    <property type="match status" value="1"/>
</dbReference>
<protein>
    <recommendedName>
        <fullName evidence="20 21">Multifunctional fusion protein</fullName>
    </recommendedName>
    <domain>
        <recommendedName>
            <fullName evidence="20">UDP-N-acetylenolpyruvoylglucosamine reductase</fullName>
            <ecNumber evidence="20">1.3.1.98</ecNumber>
        </recommendedName>
        <alternativeName>
            <fullName evidence="20">UDP-N-acetylmuramate dehydrogenase</fullName>
        </alternativeName>
    </domain>
    <domain>
        <recommendedName>
            <fullName evidence="21">UDP-N-acetylmuramate--L-alanine ligase</fullName>
            <ecNumber evidence="21">6.3.2.8</ecNumber>
        </recommendedName>
        <alternativeName>
            <fullName evidence="21">UDP-N-acetylmuramoyl-L-alanine synthetase</fullName>
        </alternativeName>
    </domain>
</protein>
<evidence type="ECO:0000256" key="16">
    <source>
        <dbReference type="ARBA" id="ARBA00023306"/>
    </source>
</evidence>
<dbReference type="InterPro" id="IPR016166">
    <property type="entry name" value="FAD-bd_PCMH"/>
</dbReference>
<evidence type="ECO:0000256" key="10">
    <source>
        <dbReference type="ARBA" id="ARBA00022827"/>
    </source>
</evidence>
<feature type="binding site" evidence="21">
    <location>
        <begin position="124"/>
        <end position="130"/>
    </location>
    <ligand>
        <name>ATP</name>
        <dbReference type="ChEBI" id="CHEBI:30616"/>
    </ligand>
</feature>
<dbReference type="SUPFAM" id="SSF53623">
    <property type="entry name" value="MurD-like peptide ligases, catalytic domain"/>
    <property type="match status" value="1"/>
</dbReference>
<evidence type="ECO:0000256" key="9">
    <source>
        <dbReference type="ARBA" id="ARBA00022741"/>
    </source>
</evidence>
<evidence type="ECO:0000256" key="17">
    <source>
        <dbReference type="ARBA" id="ARBA00023316"/>
    </source>
</evidence>
<dbReference type="InterPro" id="IPR005758">
    <property type="entry name" value="UDP-N-AcMur_Ala_ligase_MurC"/>
</dbReference>
<evidence type="ECO:0000256" key="14">
    <source>
        <dbReference type="ARBA" id="ARBA00022984"/>
    </source>
</evidence>
<dbReference type="Gene3D" id="3.30.465.10">
    <property type="match status" value="1"/>
</dbReference>
<dbReference type="Pfam" id="PF01225">
    <property type="entry name" value="Mur_ligase"/>
    <property type="match status" value="1"/>
</dbReference>
<comment type="similarity">
    <text evidence="20">Belongs to the MurB family.</text>
</comment>
<sequence>MSLQEKEVILNILKNKESKIHLLGVCGSGMTPLAYLLLSVGYHVSGSDCEPTEKVQRLIELGMDFYPYHDPKHVLSKDLVCFSSAIPLDNPEYRACVQRGIPLVKRAFLLSLLALDKKVILVTGMHGKSTTSGMIAWILKDCGLDPSFYVGAETLTPGGSAYLGRGEYMVIEGDESDGSFLYFSPQYLVVLNIEEEHLNYYSDIDAILLAFQEMIARTQDIVIFNQDDPHCRTLLYRADKKAFGYSLKERGPDFWIDSQNASQGYPVYREQNRLCNIKLQIPGMQNVQNALAALSMATSIGISPLSASSSLSRFLGLKRRFELKYKGKDYEVIDDYAHHPTEIKATLRSAKGRGKRTIALFQPHRYSRIKTMKPLFAHAFHDADVVVVTEIFGAGEPSNGIDGWSLAKEIKEQGHPAVLFEKDLDRLASRTLSIIQPGDTIISLGAGDIYKTAEKLARYLHMIEELKTKVSAETKLLMNEPLSRHTTLRVGGPAEIWAEPATEEDLSTLLCFAAENHLPVVLIGRGTNLLVRDGGIKGLCIHLGHPHFCSIQFSGNSIYAGCGAKLRTIVYEAKKQGLGGLSFLEGIPGSLGGALRMNAGAMGGEIMDVVKRVRFMDLKGNRGEIDRENLEVYYRKVPFFETHIALSAQLIATPMDKELIARQLKEFSSKRVETQPPGSSAGCIFKNPKEIPAGKLIEELGLKNVSIGKARVSEEHGNFIVNDGGARAKDILELIALIQKVALEKRGINLETEVVILGEEG</sequence>
<evidence type="ECO:0000256" key="1">
    <source>
        <dbReference type="ARBA" id="ARBA00001974"/>
    </source>
</evidence>
<dbReference type="HAMAP" id="MF_00037">
    <property type="entry name" value="MurB"/>
    <property type="match status" value="1"/>
</dbReference>
<dbReference type="InterPro" id="IPR036635">
    <property type="entry name" value="MurB_C_sf"/>
</dbReference>
<dbReference type="Gene3D" id="3.90.190.20">
    <property type="entry name" value="Mur ligase, C-terminal domain"/>
    <property type="match status" value="1"/>
</dbReference>
<proteinExistence type="inferred from homology"/>
<dbReference type="InterPro" id="IPR006094">
    <property type="entry name" value="Oxid_FAD_bind_N"/>
</dbReference>
<evidence type="ECO:0000259" key="22">
    <source>
        <dbReference type="PROSITE" id="PS51387"/>
    </source>
</evidence>
<accession>A0ABX7PW34</accession>
<evidence type="ECO:0000256" key="11">
    <source>
        <dbReference type="ARBA" id="ARBA00022840"/>
    </source>
</evidence>
<dbReference type="InterPro" id="IPR036318">
    <property type="entry name" value="FAD-bd_PCMH-like_sf"/>
</dbReference>
<evidence type="ECO:0000256" key="15">
    <source>
        <dbReference type="ARBA" id="ARBA00023002"/>
    </source>
</evidence>